<keyword evidence="2" id="KW-0680">Restriction system</keyword>
<reference evidence="6" key="1">
    <citation type="submission" date="2020-10" db="EMBL/GenBank/DDBJ databases">
        <title>Connecting structure to function with the recovery of over 1000 high-quality activated sludge metagenome-assembled genomes encoding full-length rRNA genes using long-read sequencing.</title>
        <authorList>
            <person name="Singleton C.M."/>
            <person name="Petriglieri F."/>
            <person name="Kristensen J.M."/>
            <person name="Kirkegaard R.H."/>
            <person name="Michaelsen T.Y."/>
            <person name="Andersen M.H."/>
            <person name="Karst S.M."/>
            <person name="Dueholm M.S."/>
            <person name="Nielsen P.H."/>
            <person name="Albertsen M."/>
        </authorList>
    </citation>
    <scope>NUCLEOTIDE SEQUENCE</scope>
    <source>
        <strain evidence="6">OdNE_18-Q3-R46-58_BAT3C.305</strain>
    </source>
</reference>
<dbReference type="Gene3D" id="3.90.220.20">
    <property type="entry name" value="DNA methylase specificity domains"/>
    <property type="match status" value="1"/>
</dbReference>
<dbReference type="PANTHER" id="PTHR43140">
    <property type="entry name" value="TYPE-1 RESTRICTION ENZYME ECOKI SPECIFICITY PROTEIN"/>
    <property type="match status" value="1"/>
</dbReference>
<evidence type="ECO:0000256" key="4">
    <source>
        <dbReference type="SAM" id="MobiDB-lite"/>
    </source>
</evidence>
<comment type="similarity">
    <text evidence="1">Belongs to the type-I restriction system S methylase family.</text>
</comment>
<evidence type="ECO:0000256" key="2">
    <source>
        <dbReference type="ARBA" id="ARBA00022747"/>
    </source>
</evidence>
<keyword evidence="6" id="KW-0378">Hydrolase</keyword>
<evidence type="ECO:0000313" key="7">
    <source>
        <dbReference type="Proteomes" id="UP000808146"/>
    </source>
</evidence>
<proteinExistence type="inferred from homology"/>
<protein>
    <submittedName>
        <fullName evidence="6">Restriction endonuclease subunit S</fullName>
    </submittedName>
</protein>
<name>A0A9D7QJ64_9RHOO</name>
<dbReference type="AlphaFoldDB" id="A0A9D7QJ64"/>
<organism evidence="6 7">
    <name type="scientific">Candidatus Dechloromonas phosphorivorans</name>
    <dbReference type="NCBI Taxonomy" id="2899244"/>
    <lineage>
        <taxon>Bacteria</taxon>
        <taxon>Pseudomonadati</taxon>
        <taxon>Pseudomonadota</taxon>
        <taxon>Betaproteobacteria</taxon>
        <taxon>Rhodocyclales</taxon>
        <taxon>Azonexaceae</taxon>
        <taxon>Dechloromonas</taxon>
    </lineage>
</organism>
<dbReference type="Proteomes" id="UP000808146">
    <property type="component" value="Unassembled WGS sequence"/>
</dbReference>
<accession>A0A9D7QJ64</accession>
<evidence type="ECO:0000313" key="6">
    <source>
        <dbReference type="EMBL" id="MBK8890944.1"/>
    </source>
</evidence>
<dbReference type="SUPFAM" id="SSF116734">
    <property type="entry name" value="DNA methylase specificity domain"/>
    <property type="match status" value="1"/>
</dbReference>
<dbReference type="EMBL" id="JADKBR010000015">
    <property type="protein sequence ID" value="MBK8890944.1"/>
    <property type="molecule type" value="Genomic_DNA"/>
</dbReference>
<evidence type="ECO:0000259" key="5">
    <source>
        <dbReference type="Pfam" id="PF01420"/>
    </source>
</evidence>
<gene>
    <name evidence="6" type="ORF">IPN75_11480</name>
</gene>
<dbReference type="InterPro" id="IPR051212">
    <property type="entry name" value="Type-I_RE_S_subunit"/>
</dbReference>
<dbReference type="GO" id="GO:0003677">
    <property type="term" value="F:DNA binding"/>
    <property type="evidence" value="ECO:0007669"/>
    <property type="project" value="UniProtKB-KW"/>
</dbReference>
<dbReference type="Pfam" id="PF01420">
    <property type="entry name" value="Methylase_S"/>
    <property type="match status" value="1"/>
</dbReference>
<comment type="caution">
    <text evidence="6">The sequence shown here is derived from an EMBL/GenBank/DDBJ whole genome shotgun (WGS) entry which is preliminary data.</text>
</comment>
<keyword evidence="3" id="KW-0238">DNA-binding</keyword>
<feature type="domain" description="Type I restriction modification DNA specificity" evidence="5">
    <location>
        <begin position="12"/>
        <end position="91"/>
    </location>
</feature>
<dbReference type="InterPro" id="IPR000055">
    <property type="entry name" value="Restrct_endonuc_typeI_TRD"/>
</dbReference>
<evidence type="ECO:0000256" key="3">
    <source>
        <dbReference type="ARBA" id="ARBA00023125"/>
    </source>
</evidence>
<evidence type="ECO:0000256" key="1">
    <source>
        <dbReference type="ARBA" id="ARBA00010923"/>
    </source>
</evidence>
<dbReference type="PANTHER" id="PTHR43140:SF1">
    <property type="entry name" value="TYPE I RESTRICTION ENZYME ECOKI SPECIFICITY SUBUNIT"/>
    <property type="match status" value="1"/>
</dbReference>
<dbReference type="GO" id="GO:0009307">
    <property type="term" value="P:DNA restriction-modification system"/>
    <property type="evidence" value="ECO:0007669"/>
    <property type="project" value="UniProtKB-KW"/>
</dbReference>
<dbReference type="InterPro" id="IPR044946">
    <property type="entry name" value="Restrct_endonuc_typeI_TRD_sf"/>
</dbReference>
<dbReference type="GO" id="GO:0004519">
    <property type="term" value="F:endonuclease activity"/>
    <property type="evidence" value="ECO:0007669"/>
    <property type="project" value="UniProtKB-KW"/>
</dbReference>
<feature type="region of interest" description="Disordered" evidence="4">
    <location>
        <begin position="179"/>
        <end position="199"/>
    </location>
</feature>
<keyword evidence="6" id="KW-0255">Endonuclease</keyword>
<keyword evidence="6" id="KW-0540">Nuclease</keyword>
<sequence>MGQSRNGEAKIDVAINQDLKALQLSSEFNKQFFINFFKTLSIKGSGMTVAGIKQDELLGFNVPVPPLAEQHRIVAKVDELMALCDRLEAEQTDAGAAHARLVATLLGTLTQSADAAELAANWQRLAEHFDTLFTTEASLDALKQTILQLAVMGKLVPQDPNDEPASELLKRIAKERARLEAEGTGKKSKATPLVGEEKP</sequence>